<keyword evidence="1" id="KW-0732">Signal</keyword>
<dbReference type="RefSeq" id="WP_054963197.1">
    <property type="nucleotide sequence ID" value="NZ_LLEI02000020.1"/>
</dbReference>
<proteinExistence type="predicted"/>
<feature type="chain" id="PRO_5008079508" evidence="1">
    <location>
        <begin position="23"/>
        <end position="203"/>
    </location>
</feature>
<dbReference type="Proteomes" id="UP000078406">
    <property type="component" value="Unassembled WGS sequence"/>
</dbReference>
<comment type="caution">
    <text evidence="2">The sequence shown here is derived from an EMBL/GenBank/DDBJ whole genome shotgun (WGS) entry which is preliminary data.</text>
</comment>
<reference evidence="2 3" key="1">
    <citation type="journal article" date="2016" name="Syst. Appl. Microbiol.">
        <title>Vibrio bivalvicida sp. nov., a novel larval pathogen for bivalve molluscs reared in a hatchery.</title>
        <authorList>
            <person name="Dubert J."/>
            <person name="Romalde J.L."/>
            <person name="Prado S."/>
            <person name="Barja J.L."/>
        </authorList>
    </citation>
    <scope>NUCLEOTIDE SEQUENCE [LARGE SCALE GENOMIC DNA]</scope>
    <source>
        <strain evidence="2 3">605</strain>
    </source>
</reference>
<dbReference type="AlphaFoldDB" id="A0A177Y398"/>
<accession>A0A177Y398</accession>
<gene>
    <name evidence="2" type="ORF">APB76_05135</name>
</gene>
<evidence type="ECO:0000313" key="3">
    <source>
        <dbReference type="Proteomes" id="UP000078406"/>
    </source>
</evidence>
<organism evidence="2 3">
    <name type="scientific">Vibrio bivalvicida</name>
    <dbReference type="NCBI Taxonomy" id="1276888"/>
    <lineage>
        <taxon>Bacteria</taxon>
        <taxon>Pseudomonadati</taxon>
        <taxon>Pseudomonadota</taxon>
        <taxon>Gammaproteobacteria</taxon>
        <taxon>Vibrionales</taxon>
        <taxon>Vibrionaceae</taxon>
        <taxon>Vibrio</taxon>
        <taxon>Vibrio oreintalis group</taxon>
    </lineage>
</organism>
<feature type="signal peptide" evidence="1">
    <location>
        <begin position="1"/>
        <end position="22"/>
    </location>
</feature>
<evidence type="ECO:0000313" key="2">
    <source>
        <dbReference type="EMBL" id="OAJ95349.1"/>
    </source>
</evidence>
<sequence>MKPTALAFAISALCVSATYVQAKPAKPALVDIEPVSCTTDVDDPVSMVDVEWMWSWETGGEDSPPHTKFGGDADLNVTVSATDNLAEPTVTLTDYPFSISFSVSMLDEEEDQANELVYSCEDPEIVDDVMSANCTGSLEISELVELASMGLSDMFPEVEEWEEVEVTSATLDDVRIKAMDPSVGVKRMKYQKYPLVSLCLDDE</sequence>
<dbReference type="EMBL" id="LLEI02000020">
    <property type="protein sequence ID" value="OAJ95349.1"/>
    <property type="molecule type" value="Genomic_DNA"/>
</dbReference>
<evidence type="ECO:0000256" key="1">
    <source>
        <dbReference type="SAM" id="SignalP"/>
    </source>
</evidence>
<protein>
    <submittedName>
        <fullName evidence="2">Uncharacterized protein</fullName>
    </submittedName>
</protein>
<name>A0A177Y398_9VIBR</name>